<dbReference type="OrthoDB" id="2215036at2759"/>
<reference evidence="2 3" key="2">
    <citation type="submission" date="2018-11" db="EMBL/GenBank/DDBJ databases">
        <authorList>
            <consortium name="Pathogen Informatics"/>
        </authorList>
    </citation>
    <scope>NUCLEOTIDE SEQUENCE [LARGE SCALE GENOMIC DNA]</scope>
</reference>
<accession>A0A183ESL1</accession>
<dbReference type="Proteomes" id="UP000271098">
    <property type="component" value="Unassembled WGS sequence"/>
</dbReference>
<keyword evidence="3" id="KW-1185">Reference proteome</keyword>
<evidence type="ECO:0000313" key="2">
    <source>
        <dbReference type="EMBL" id="VDN42197.1"/>
    </source>
</evidence>
<sequence length="152" mass="16926">MRLLVLFDRVLSLLANITSSDVINNMLSVLSPLLVVIESNPDRLVPLFEQFRRILVDTVDENISEKSLKRHCLGLLLKLVNNYIKCDKTQAGIILEFCLSMRDSLSAMQLASCMQVIAALSNLCVDFATQSNFLSNAAHDAINYLLQPGIQT</sequence>
<feature type="signal peptide" evidence="1">
    <location>
        <begin position="1"/>
        <end position="20"/>
    </location>
</feature>
<feature type="chain" id="PRO_5043139273" evidence="1">
    <location>
        <begin position="21"/>
        <end position="152"/>
    </location>
</feature>
<dbReference type="Gene3D" id="1.25.10.10">
    <property type="entry name" value="Leucine-rich Repeat Variant"/>
    <property type="match status" value="1"/>
</dbReference>
<protein>
    <submittedName>
        <fullName evidence="4">HEAT repeat-containing protein 1</fullName>
    </submittedName>
</protein>
<gene>
    <name evidence="2" type="ORF">GPUH_LOCUS23953</name>
</gene>
<dbReference type="EMBL" id="UYRT01099537">
    <property type="protein sequence ID" value="VDN42197.1"/>
    <property type="molecule type" value="Genomic_DNA"/>
</dbReference>
<dbReference type="InterPro" id="IPR011989">
    <property type="entry name" value="ARM-like"/>
</dbReference>
<organism evidence="4">
    <name type="scientific">Gongylonema pulchrum</name>
    <dbReference type="NCBI Taxonomy" id="637853"/>
    <lineage>
        <taxon>Eukaryota</taxon>
        <taxon>Metazoa</taxon>
        <taxon>Ecdysozoa</taxon>
        <taxon>Nematoda</taxon>
        <taxon>Chromadorea</taxon>
        <taxon>Rhabditida</taxon>
        <taxon>Spirurina</taxon>
        <taxon>Spiruromorpha</taxon>
        <taxon>Spiruroidea</taxon>
        <taxon>Gongylonematidae</taxon>
        <taxon>Gongylonema</taxon>
    </lineage>
</organism>
<dbReference type="WBParaSite" id="GPUH_0002398201-mRNA-1">
    <property type="protein sequence ID" value="GPUH_0002398201-mRNA-1"/>
    <property type="gene ID" value="GPUH_0002398201"/>
</dbReference>
<reference evidence="4" key="1">
    <citation type="submission" date="2016-06" db="UniProtKB">
        <authorList>
            <consortium name="WormBaseParasite"/>
        </authorList>
    </citation>
    <scope>IDENTIFICATION</scope>
</reference>
<evidence type="ECO:0000313" key="4">
    <source>
        <dbReference type="WBParaSite" id="GPUH_0002398201-mRNA-1"/>
    </source>
</evidence>
<evidence type="ECO:0000256" key="1">
    <source>
        <dbReference type="SAM" id="SignalP"/>
    </source>
</evidence>
<evidence type="ECO:0000313" key="3">
    <source>
        <dbReference type="Proteomes" id="UP000271098"/>
    </source>
</evidence>
<name>A0A183ESL1_9BILA</name>
<keyword evidence="1" id="KW-0732">Signal</keyword>
<dbReference type="AlphaFoldDB" id="A0A183ESL1"/>
<proteinExistence type="predicted"/>